<gene>
    <name evidence="10" type="ORF">VN24_02700</name>
</gene>
<dbReference type="STRING" id="1126833.VN24_02700"/>
<proteinExistence type="inferred from homology"/>
<feature type="region of interest" description="Disordered" evidence="7">
    <location>
        <begin position="23"/>
        <end position="48"/>
    </location>
</feature>
<accession>A0A0D5NQ54</accession>
<dbReference type="KEGG" id="pbj:VN24_02700"/>
<dbReference type="AlphaFoldDB" id="A0A0D5NQ54"/>
<evidence type="ECO:0000256" key="2">
    <source>
        <dbReference type="ARBA" id="ARBA00008610"/>
    </source>
</evidence>
<comment type="subcellular location">
    <subcellularLocation>
        <location evidence="1">Cell membrane</location>
        <topology evidence="1">Lipid-anchor</topology>
    </subcellularLocation>
</comment>
<evidence type="ECO:0000256" key="5">
    <source>
        <dbReference type="ARBA" id="ARBA00023136"/>
    </source>
</evidence>
<sequence length="383" mass="40548">MKKVLVLLAALVLVLSACSKPGNNANQAAGTASETASGSASSSSGAGADGKKLKVVLLIAGNLGDKSFHDSANRGLDLVRSELGAETKVIEMGTDQTKWQPIYEDIANQDWDLIISGNSTASEIYHAVAAEHPDKKFLDFDTDFDDIPDNMYAMSYKVNDASFLAGAVAALATSSSLPGMNPDKKIGFLGGLDVPGINAFLVGYIEGAKYIDPDIKVVTSYAGDFSNPAKGKELSLVQYKSGADVIFGAAGGTGLGIFDAAKEQKKYAVGVDSDQALLFKDTDSDKANLILTSSMKNIDQSILKAVKSFQDGTLTYGKREVLGFAEGGTGIAENDIYNKLMTPEMKGKIDEIKQKLLNKEITVDDANSMETSAIEQIRNSVKP</sequence>
<dbReference type="Gene3D" id="3.40.50.2300">
    <property type="match status" value="2"/>
</dbReference>
<dbReference type="PANTHER" id="PTHR34296">
    <property type="entry name" value="TRANSCRIPTIONAL ACTIVATOR PROTEIN MED"/>
    <property type="match status" value="1"/>
</dbReference>
<evidence type="ECO:0000256" key="3">
    <source>
        <dbReference type="ARBA" id="ARBA00022475"/>
    </source>
</evidence>
<organism evidence="10 11">
    <name type="scientific">Paenibacillus beijingensis</name>
    <dbReference type="NCBI Taxonomy" id="1126833"/>
    <lineage>
        <taxon>Bacteria</taxon>
        <taxon>Bacillati</taxon>
        <taxon>Bacillota</taxon>
        <taxon>Bacilli</taxon>
        <taxon>Bacillales</taxon>
        <taxon>Paenibacillaceae</taxon>
        <taxon>Paenibacillus</taxon>
    </lineage>
</organism>
<feature type="domain" description="ABC transporter substrate-binding protein PnrA-like" evidence="9">
    <location>
        <begin position="53"/>
        <end position="365"/>
    </location>
</feature>
<evidence type="ECO:0000256" key="8">
    <source>
        <dbReference type="SAM" id="SignalP"/>
    </source>
</evidence>
<dbReference type="Pfam" id="PF02608">
    <property type="entry name" value="Bmp"/>
    <property type="match status" value="1"/>
</dbReference>
<feature type="chain" id="PRO_5038523065" evidence="8">
    <location>
        <begin position="20"/>
        <end position="383"/>
    </location>
</feature>
<dbReference type="InterPro" id="IPR003760">
    <property type="entry name" value="PnrA-like"/>
</dbReference>
<evidence type="ECO:0000256" key="1">
    <source>
        <dbReference type="ARBA" id="ARBA00004193"/>
    </source>
</evidence>
<dbReference type="HOGENOM" id="CLU_038813_0_1_9"/>
<dbReference type="GO" id="GO:0005886">
    <property type="term" value="C:plasma membrane"/>
    <property type="evidence" value="ECO:0007669"/>
    <property type="project" value="UniProtKB-SubCell"/>
</dbReference>
<reference evidence="10 11" key="1">
    <citation type="journal article" date="2015" name="J. Biotechnol.">
        <title>Complete genome sequence of Paenibacillus beijingensis 7188(T) (=DSM 24997(T)), a novel rhizobacterium from jujube garden soil.</title>
        <authorList>
            <person name="Kwak Y."/>
            <person name="Shin J.H."/>
        </authorList>
    </citation>
    <scope>NUCLEOTIDE SEQUENCE [LARGE SCALE GENOMIC DNA]</scope>
    <source>
        <strain evidence="10 11">DSM 24997</strain>
    </source>
</reference>
<dbReference type="Proteomes" id="UP000032633">
    <property type="component" value="Chromosome"/>
</dbReference>
<dbReference type="PROSITE" id="PS51257">
    <property type="entry name" value="PROKAR_LIPOPROTEIN"/>
    <property type="match status" value="1"/>
</dbReference>
<comment type="similarity">
    <text evidence="2">Belongs to the BMP lipoprotein family.</text>
</comment>
<evidence type="ECO:0000313" key="11">
    <source>
        <dbReference type="Proteomes" id="UP000032633"/>
    </source>
</evidence>
<feature type="compositionally biased region" description="Low complexity" evidence="7">
    <location>
        <begin position="28"/>
        <end position="46"/>
    </location>
</feature>
<keyword evidence="5" id="KW-0472">Membrane</keyword>
<feature type="signal peptide" evidence="8">
    <location>
        <begin position="1"/>
        <end position="19"/>
    </location>
</feature>
<dbReference type="PANTHER" id="PTHR34296:SF2">
    <property type="entry name" value="ABC TRANSPORTER GUANOSINE-BINDING PROTEIN NUPN"/>
    <property type="match status" value="1"/>
</dbReference>
<protein>
    <submittedName>
        <fullName evidence="10">Adenine nucleotide translocator 1</fullName>
    </submittedName>
</protein>
<evidence type="ECO:0000259" key="9">
    <source>
        <dbReference type="Pfam" id="PF02608"/>
    </source>
</evidence>
<dbReference type="CDD" id="cd19964">
    <property type="entry name" value="PBP1_BMP-like"/>
    <property type="match status" value="1"/>
</dbReference>
<keyword evidence="11" id="KW-1185">Reference proteome</keyword>
<name>A0A0D5NQ54_9BACL</name>
<dbReference type="SUPFAM" id="SSF53822">
    <property type="entry name" value="Periplasmic binding protein-like I"/>
    <property type="match status" value="1"/>
</dbReference>
<dbReference type="InterPro" id="IPR050957">
    <property type="entry name" value="BMP_lipoprotein"/>
</dbReference>
<dbReference type="OrthoDB" id="9784230at2"/>
<dbReference type="InterPro" id="IPR028082">
    <property type="entry name" value="Peripla_BP_I"/>
</dbReference>
<evidence type="ECO:0000256" key="7">
    <source>
        <dbReference type="SAM" id="MobiDB-lite"/>
    </source>
</evidence>
<evidence type="ECO:0000313" key="10">
    <source>
        <dbReference type="EMBL" id="AJY77449.1"/>
    </source>
</evidence>
<keyword evidence="3" id="KW-1003">Cell membrane</keyword>
<keyword evidence="6" id="KW-0449">Lipoprotein</keyword>
<reference evidence="11" key="2">
    <citation type="submission" date="2015-03" db="EMBL/GenBank/DDBJ databases">
        <title>Genome sequence of Paenibacillus beijingensis strain DSM 24997T.</title>
        <authorList>
            <person name="Kwak Y."/>
            <person name="Shin J.-H."/>
        </authorList>
    </citation>
    <scope>NUCLEOTIDE SEQUENCE [LARGE SCALE GENOMIC DNA]</scope>
    <source>
        <strain evidence="11">DSM 24997</strain>
    </source>
</reference>
<dbReference type="EMBL" id="CP011058">
    <property type="protein sequence ID" value="AJY77449.1"/>
    <property type="molecule type" value="Genomic_DNA"/>
</dbReference>
<keyword evidence="4 8" id="KW-0732">Signal</keyword>
<evidence type="ECO:0000256" key="4">
    <source>
        <dbReference type="ARBA" id="ARBA00022729"/>
    </source>
</evidence>
<dbReference type="PATRIC" id="fig|1126833.4.peg.599"/>
<evidence type="ECO:0000256" key="6">
    <source>
        <dbReference type="ARBA" id="ARBA00023288"/>
    </source>
</evidence>